<dbReference type="Pfam" id="PF01370">
    <property type="entry name" value="Epimerase"/>
    <property type="match status" value="1"/>
</dbReference>
<dbReference type="SUPFAM" id="SSF51735">
    <property type="entry name" value="NAD(P)-binding Rossmann-fold domains"/>
    <property type="match status" value="1"/>
</dbReference>
<sequence length="292" mass="32232">MHVFVIGATGVLGRVLLPRLQQAGHTMHTLVRSQAQAQVLREVGMVATVGEILQPEMQQQLPDLVQGCDAVIHIATAIPATPTTPNAWETNTRLRTEGTRCLLDAALKAGARRYIQQSIVMAYPDSGDVWLDEEQTFDKDPARAAVCVPVMQMEQMVRAVSPDRLHWSILRGGLFVGAGTGQEKLLANLRTGQVEIPGKGQNFISLIHVADMAEAFVQTLEQAAAGSIYHVVVEPLRYADYVNTLADRLQVPHPPYNTTLHEGLSLRCRNQRLREQTGWQPRHSIFPGDPGW</sequence>
<evidence type="ECO:0000313" key="3">
    <source>
        <dbReference type="Proteomes" id="UP000287171"/>
    </source>
</evidence>
<dbReference type="GO" id="GO:0005737">
    <property type="term" value="C:cytoplasm"/>
    <property type="evidence" value="ECO:0007669"/>
    <property type="project" value="TreeGrafter"/>
</dbReference>
<keyword evidence="3" id="KW-1185">Reference proteome</keyword>
<protein>
    <submittedName>
        <fullName evidence="2">Nucleoside-diphosphate sugar epimerase</fullName>
    </submittedName>
</protein>
<dbReference type="AlphaFoldDB" id="A0A402BFC2"/>
<dbReference type="InterPro" id="IPR036291">
    <property type="entry name" value="NAD(P)-bd_dom_sf"/>
</dbReference>
<dbReference type="EMBL" id="BIFT01000002">
    <property type="protein sequence ID" value="GCE30088.1"/>
    <property type="molecule type" value="Genomic_DNA"/>
</dbReference>
<comment type="caution">
    <text evidence="2">The sequence shown here is derived from an EMBL/GenBank/DDBJ whole genome shotgun (WGS) entry which is preliminary data.</text>
</comment>
<dbReference type="InterPro" id="IPR001509">
    <property type="entry name" value="Epimerase_deHydtase"/>
</dbReference>
<reference evidence="3" key="1">
    <citation type="submission" date="2018-12" db="EMBL/GenBank/DDBJ databases">
        <title>Tengunoibacter tsumagoiensis gen. nov., sp. nov., Dictyobacter kobayashii sp. nov., D. alpinus sp. nov., and D. joshuensis sp. nov. and description of Dictyobacteraceae fam. nov. within the order Ktedonobacterales isolated from Tengu-no-mugimeshi.</title>
        <authorList>
            <person name="Wang C.M."/>
            <person name="Zheng Y."/>
            <person name="Sakai Y."/>
            <person name="Toyoda A."/>
            <person name="Minakuchi Y."/>
            <person name="Abe K."/>
            <person name="Yokota A."/>
            <person name="Yabe S."/>
        </authorList>
    </citation>
    <scope>NUCLEOTIDE SEQUENCE [LARGE SCALE GENOMIC DNA]</scope>
    <source>
        <strain evidence="3">Uno16</strain>
    </source>
</reference>
<name>A0A402BFC2_9CHLR</name>
<evidence type="ECO:0000259" key="1">
    <source>
        <dbReference type="Pfam" id="PF01370"/>
    </source>
</evidence>
<evidence type="ECO:0000313" key="2">
    <source>
        <dbReference type="EMBL" id="GCE30088.1"/>
    </source>
</evidence>
<dbReference type="PANTHER" id="PTHR48079:SF6">
    <property type="entry name" value="NAD(P)-BINDING DOMAIN-CONTAINING PROTEIN-RELATED"/>
    <property type="match status" value="1"/>
</dbReference>
<organism evidence="2 3">
    <name type="scientific">Dictyobacter alpinus</name>
    <dbReference type="NCBI Taxonomy" id="2014873"/>
    <lineage>
        <taxon>Bacteria</taxon>
        <taxon>Bacillati</taxon>
        <taxon>Chloroflexota</taxon>
        <taxon>Ktedonobacteria</taxon>
        <taxon>Ktedonobacterales</taxon>
        <taxon>Dictyobacteraceae</taxon>
        <taxon>Dictyobacter</taxon>
    </lineage>
</organism>
<feature type="domain" description="NAD-dependent epimerase/dehydratase" evidence="1">
    <location>
        <begin position="3"/>
        <end position="229"/>
    </location>
</feature>
<proteinExistence type="predicted"/>
<dbReference type="Proteomes" id="UP000287171">
    <property type="component" value="Unassembled WGS sequence"/>
</dbReference>
<accession>A0A402BFC2</accession>
<dbReference type="InterPro" id="IPR051783">
    <property type="entry name" value="NAD(P)-dependent_oxidoreduct"/>
</dbReference>
<dbReference type="RefSeq" id="WP_161982453.1">
    <property type="nucleotide sequence ID" value="NZ_BIFT01000002.1"/>
</dbReference>
<dbReference type="GO" id="GO:0004029">
    <property type="term" value="F:aldehyde dehydrogenase (NAD+) activity"/>
    <property type="evidence" value="ECO:0007669"/>
    <property type="project" value="TreeGrafter"/>
</dbReference>
<dbReference type="PANTHER" id="PTHR48079">
    <property type="entry name" value="PROTEIN YEEZ"/>
    <property type="match status" value="1"/>
</dbReference>
<dbReference type="Gene3D" id="3.40.50.720">
    <property type="entry name" value="NAD(P)-binding Rossmann-like Domain"/>
    <property type="match status" value="1"/>
</dbReference>
<gene>
    <name evidence="2" type="ORF">KDA_55720</name>
</gene>